<evidence type="ECO:0000313" key="1">
    <source>
        <dbReference type="EMBL" id="RXF72125.1"/>
    </source>
</evidence>
<organism evidence="1 2">
    <name type="scientific">Hansschlegelia zhihuaiae</name>
    <dbReference type="NCBI Taxonomy" id="405005"/>
    <lineage>
        <taxon>Bacteria</taxon>
        <taxon>Pseudomonadati</taxon>
        <taxon>Pseudomonadota</taxon>
        <taxon>Alphaproteobacteria</taxon>
        <taxon>Hyphomicrobiales</taxon>
        <taxon>Methylopilaceae</taxon>
        <taxon>Hansschlegelia</taxon>
    </lineage>
</organism>
<evidence type="ECO:0000313" key="2">
    <source>
        <dbReference type="Proteomes" id="UP000289708"/>
    </source>
</evidence>
<comment type="caution">
    <text evidence="1">The sequence shown here is derived from an EMBL/GenBank/DDBJ whole genome shotgun (WGS) entry which is preliminary data.</text>
</comment>
<reference evidence="1 2" key="1">
    <citation type="submission" date="2018-12" db="EMBL/GenBank/DDBJ databases">
        <title>bacterium Hansschlegelia zhihuaiae S113.</title>
        <authorList>
            <person name="He J."/>
        </authorList>
    </citation>
    <scope>NUCLEOTIDE SEQUENCE [LARGE SCALE GENOMIC DNA]</scope>
    <source>
        <strain evidence="1 2">S 113</strain>
    </source>
</reference>
<keyword evidence="2" id="KW-1185">Reference proteome</keyword>
<dbReference type="EMBL" id="RYFI01000014">
    <property type="protein sequence ID" value="RXF72125.1"/>
    <property type="molecule type" value="Genomic_DNA"/>
</dbReference>
<name>A0A4Q0MFP4_9HYPH</name>
<gene>
    <name evidence="1" type="ORF">EK403_15055</name>
</gene>
<dbReference type="RefSeq" id="WP_128778292.1">
    <property type="nucleotide sequence ID" value="NZ_RYFI01000014.1"/>
</dbReference>
<dbReference type="Proteomes" id="UP000289708">
    <property type="component" value="Unassembled WGS sequence"/>
</dbReference>
<evidence type="ECO:0008006" key="3">
    <source>
        <dbReference type="Google" id="ProtNLM"/>
    </source>
</evidence>
<dbReference type="OrthoDB" id="7691601at2"/>
<accession>A0A4Q0MFP4</accession>
<dbReference type="AlphaFoldDB" id="A0A4Q0MFP4"/>
<sequence length="169" mass="18288">MPKKLPLYAAREMTSQHSAAVKVGLLTITPVVGDPILLCTDAAVRLSVDPLRYGLVSRGQTYDYLPMRVSLPGVNMNALPAAAIETDNVDPAVVAAVRSSINRAALDLETIFTTRPDEVVESWPGLEVVEATWDDDVASLKIGYPTLENIPLVRHRLTVNVSPALRNMG</sequence>
<protein>
    <recommendedName>
        <fullName evidence="3">DUF1833 domain-containing protein</fullName>
    </recommendedName>
</protein>
<proteinExistence type="predicted"/>